<name>A0A5C6B0T1_9BACT</name>
<evidence type="ECO:0000313" key="2">
    <source>
        <dbReference type="EMBL" id="TWU05773.1"/>
    </source>
</evidence>
<keyword evidence="3" id="KW-1185">Reference proteome</keyword>
<evidence type="ECO:0000313" key="3">
    <source>
        <dbReference type="Proteomes" id="UP000320176"/>
    </source>
</evidence>
<dbReference type="EMBL" id="SJPN01000002">
    <property type="protein sequence ID" value="TWU05773.1"/>
    <property type="molecule type" value="Genomic_DNA"/>
</dbReference>
<dbReference type="AlphaFoldDB" id="A0A5C6B0T1"/>
<comment type="caution">
    <text evidence="2">The sequence shown here is derived from an EMBL/GenBank/DDBJ whole genome shotgun (WGS) entry which is preliminary data.</text>
</comment>
<accession>A0A5C6B0T1</accession>
<organism evidence="2 3">
    <name type="scientific">Stieleria varia</name>
    <dbReference type="NCBI Taxonomy" id="2528005"/>
    <lineage>
        <taxon>Bacteria</taxon>
        <taxon>Pseudomonadati</taxon>
        <taxon>Planctomycetota</taxon>
        <taxon>Planctomycetia</taxon>
        <taxon>Pirellulales</taxon>
        <taxon>Pirellulaceae</taxon>
        <taxon>Stieleria</taxon>
    </lineage>
</organism>
<evidence type="ECO:0000256" key="1">
    <source>
        <dbReference type="SAM" id="MobiDB-lite"/>
    </source>
</evidence>
<sequence length="92" mass="9308">MSDQAKQDQGGGYALQTALVNLFPSHVPPPSHSPKQLCSTSPKFLGGGDTGNKTVAAKERFNLLLVAVQARGLMVGGLGRIAPACSFGGGGA</sequence>
<proteinExistence type="predicted"/>
<dbReference type="Proteomes" id="UP000320176">
    <property type="component" value="Unassembled WGS sequence"/>
</dbReference>
<gene>
    <name evidence="2" type="ORF">Pla52n_14880</name>
</gene>
<reference evidence="2 3" key="1">
    <citation type="submission" date="2019-02" db="EMBL/GenBank/DDBJ databases">
        <title>Deep-cultivation of Planctomycetes and their phenomic and genomic characterization uncovers novel biology.</title>
        <authorList>
            <person name="Wiegand S."/>
            <person name="Jogler M."/>
            <person name="Boedeker C."/>
            <person name="Pinto D."/>
            <person name="Vollmers J."/>
            <person name="Rivas-Marin E."/>
            <person name="Kohn T."/>
            <person name="Peeters S.H."/>
            <person name="Heuer A."/>
            <person name="Rast P."/>
            <person name="Oberbeckmann S."/>
            <person name="Bunk B."/>
            <person name="Jeske O."/>
            <person name="Meyerdierks A."/>
            <person name="Storesund J.E."/>
            <person name="Kallscheuer N."/>
            <person name="Luecker S."/>
            <person name="Lage O.M."/>
            <person name="Pohl T."/>
            <person name="Merkel B.J."/>
            <person name="Hornburger P."/>
            <person name="Mueller R.-W."/>
            <person name="Bruemmer F."/>
            <person name="Labrenz M."/>
            <person name="Spormann A.M."/>
            <person name="Op Den Camp H."/>
            <person name="Overmann J."/>
            <person name="Amann R."/>
            <person name="Jetten M.S.M."/>
            <person name="Mascher T."/>
            <person name="Medema M.H."/>
            <person name="Devos D.P."/>
            <person name="Kaster A.-K."/>
            <person name="Ovreas L."/>
            <person name="Rohde M."/>
            <person name="Galperin M.Y."/>
            <person name="Jogler C."/>
        </authorList>
    </citation>
    <scope>NUCLEOTIDE SEQUENCE [LARGE SCALE GENOMIC DNA]</scope>
    <source>
        <strain evidence="2 3">Pla52n</strain>
    </source>
</reference>
<protein>
    <submittedName>
        <fullName evidence="2">Uncharacterized protein</fullName>
    </submittedName>
</protein>
<feature type="region of interest" description="Disordered" evidence="1">
    <location>
        <begin position="24"/>
        <end position="44"/>
    </location>
</feature>